<name>A0A6H5HFD2_9HEMI</name>
<evidence type="ECO:0000313" key="3">
    <source>
        <dbReference type="Proteomes" id="UP000479000"/>
    </source>
</evidence>
<protein>
    <submittedName>
        <fullName evidence="2">Uncharacterized protein</fullName>
    </submittedName>
</protein>
<evidence type="ECO:0000313" key="2">
    <source>
        <dbReference type="EMBL" id="CAB0014637.1"/>
    </source>
</evidence>
<dbReference type="EMBL" id="CADCXU010028146">
    <property type="protein sequence ID" value="CAB0014637.1"/>
    <property type="molecule type" value="Genomic_DNA"/>
</dbReference>
<dbReference type="AlphaFoldDB" id="A0A6H5HFD2"/>
<organism evidence="2 3">
    <name type="scientific">Nesidiocoris tenuis</name>
    <dbReference type="NCBI Taxonomy" id="355587"/>
    <lineage>
        <taxon>Eukaryota</taxon>
        <taxon>Metazoa</taxon>
        <taxon>Ecdysozoa</taxon>
        <taxon>Arthropoda</taxon>
        <taxon>Hexapoda</taxon>
        <taxon>Insecta</taxon>
        <taxon>Pterygota</taxon>
        <taxon>Neoptera</taxon>
        <taxon>Paraneoptera</taxon>
        <taxon>Hemiptera</taxon>
        <taxon>Heteroptera</taxon>
        <taxon>Panheteroptera</taxon>
        <taxon>Cimicomorpha</taxon>
        <taxon>Miridae</taxon>
        <taxon>Dicyphina</taxon>
        <taxon>Nesidiocoris</taxon>
    </lineage>
</organism>
<dbReference type="EMBL" id="CADCXU010025508">
    <property type="protein sequence ID" value="CAB0012515.1"/>
    <property type="molecule type" value="Genomic_DNA"/>
</dbReference>
<keyword evidence="3" id="KW-1185">Reference proteome</keyword>
<accession>A0A6H5HFD2</accession>
<proteinExistence type="predicted"/>
<dbReference type="Proteomes" id="UP000479000">
    <property type="component" value="Unassembled WGS sequence"/>
</dbReference>
<reference evidence="2 3" key="1">
    <citation type="submission" date="2020-02" db="EMBL/GenBank/DDBJ databases">
        <authorList>
            <person name="Ferguson B K."/>
        </authorList>
    </citation>
    <scope>NUCLEOTIDE SEQUENCE [LARGE SCALE GENOMIC DNA]</scope>
</reference>
<evidence type="ECO:0000313" key="1">
    <source>
        <dbReference type="EMBL" id="CAB0012515.1"/>
    </source>
</evidence>
<gene>
    <name evidence="1" type="ORF">NTEN_LOCUS17243</name>
    <name evidence="2" type="ORF">NTEN_LOCUS19052</name>
</gene>
<sequence length="119" mass="12373">MKNIRVFCQVKSRFYTKNAQIGSFSYEVGAGGVLNNGNVLTNGNVVVAGNNNGKLKYAVSAALPGTGQSISGSIVGDHAEVKQIGVSVGNSLDSLSASVELDQFKPQAANIDFGSSRTY</sequence>